<dbReference type="InterPro" id="IPR011051">
    <property type="entry name" value="RmlC_Cupin_sf"/>
</dbReference>
<dbReference type="EMBL" id="JBHTCC010000001">
    <property type="protein sequence ID" value="MFC7297561.1"/>
    <property type="molecule type" value="Genomic_DNA"/>
</dbReference>
<name>A0ABW2J229_9BURK</name>
<dbReference type="InterPro" id="IPR014710">
    <property type="entry name" value="RmlC-like_jellyroll"/>
</dbReference>
<gene>
    <name evidence="1" type="ORF">ACFQO0_03815</name>
</gene>
<dbReference type="Proteomes" id="UP001596379">
    <property type="component" value="Unassembled WGS sequence"/>
</dbReference>
<dbReference type="SUPFAM" id="SSF51182">
    <property type="entry name" value="RmlC-like cupins"/>
    <property type="match status" value="1"/>
</dbReference>
<evidence type="ECO:0000313" key="2">
    <source>
        <dbReference type="Proteomes" id="UP001596379"/>
    </source>
</evidence>
<proteinExistence type="predicted"/>
<comment type="caution">
    <text evidence="1">The sequence shown here is derived from an EMBL/GenBank/DDBJ whole genome shotgun (WGS) entry which is preliminary data.</text>
</comment>
<evidence type="ECO:0008006" key="3">
    <source>
        <dbReference type="Google" id="ProtNLM"/>
    </source>
</evidence>
<reference evidence="2" key="1">
    <citation type="journal article" date="2019" name="Int. J. Syst. Evol. Microbiol.">
        <title>The Global Catalogue of Microorganisms (GCM) 10K type strain sequencing project: providing services to taxonomists for standard genome sequencing and annotation.</title>
        <authorList>
            <consortium name="The Broad Institute Genomics Platform"/>
            <consortium name="The Broad Institute Genome Sequencing Center for Infectious Disease"/>
            <person name="Wu L."/>
            <person name="Ma J."/>
        </authorList>
    </citation>
    <scope>NUCLEOTIDE SEQUENCE [LARGE SCALE GENOMIC DNA]</scope>
    <source>
        <strain evidence="2">CCUG 36956</strain>
    </source>
</reference>
<sequence length="130" mass="14225">MTTFKHIVLYTDTDGFAKFREEAIALPGGSPKALLSELLPSNGFQVRQSPPGVSSDFHCTTTAQWLVVLSGEMEIGLRDGTARIFRAGEHFFSNDLLPEGAEFDHQLHGHRSRVVGDAPLQTLFVRTGGL</sequence>
<organism evidence="1 2">
    <name type="scientific">Herminiimonas aquatilis</name>
    <dbReference type="NCBI Taxonomy" id="345342"/>
    <lineage>
        <taxon>Bacteria</taxon>
        <taxon>Pseudomonadati</taxon>
        <taxon>Pseudomonadota</taxon>
        <taxon>Betaproteobacteria</taxon>
        <taxon>Burkholderiales</taxon>
        <taxon>Oxalobacteraceae</taxon>
        <taxon>Herminiimonas</taxon>
    </lineage>
</organism>
<dbReference type="RefSeq" id="WP_382232704.1">
    <property type="nucleotide sequence ID" value="NZ_JBHTCC010000001.1"/>
</dbReference>
<accession>A0ABW2J229</accession>
<keyword evidence="2" id="KW-1185">Reference proteome</keyword>
<dbReference type="Gene3D" id="2.60.120.10">
    <property type="entry name" value="Jelly Rolls"/>
    <property type="match status" value="1"/>
</dbReference>
<protein>
    <recommendedName>
        <fullName evidence="3">Quercetin dioxygenase-like cupin family protein</fullName>
    </recommendedName>
</protein>
<evidence type="ECO:0000313" key="1">
    <source>
        <dbReference type="EMBL" id="MFC7297561.1"/>
    </source>
</evidence>